<dbReference type="Pfam" id="PF00561">
    <property type="entry name" value="Abhydrolase_1"/>
    <property type="match status" value="1"/>
</dbReference>
<evidence type="ECO:0000256" key="6">
    <source>
        <dbReference type="PIRNR" id="PIRNR022950"/>
    </source>
</evidence>
<feature type="active site" evidence="7">
    <location>
        <position position="326"/>
    </location>
</feature>
<dbReference type="AlphaFoldDB" id="A0A1G4M6K5"/>
<protein>
    <recommendedName>
        <fullName evidence="2 6">Protein phosphatase methylesterase 1</fullName>
        <shortName evidence="6">PME-1</shortName>
        <ecNumber evidence="6">3.1.1.-</ecNumber>
    </recommendedName>
</protein>
<evidence type="ECO:0000256" key="4">
    <source>
        <dbReference type="ARBA" id="ARBA00022801"/>
    </source>
</evidence>
<keyword evidence="4 6" id="KW-0378">Hydrolase</keyword>
<dbReference type="SUPFAM" id="SSF53474">
    <property type="entry name" value="alpha/beta-Hydrolases"/>
    <property type="match status" value="1"/>
</dbReference>
<evidence type="ECO:0000259" key="8">
    <source>
        <dbReference type="Pfam" id="PF00561"/>
    </source>
</evidence>
<keyword evidence="3 6" id="KW-0719">Serine esterase</keyword>
<feature type="active site" evidence="7">
    <location>
        <position position="172"/>
    </location>
</feature>
<dbReference type="InterPro" id="IPR029058">
    <property type="entry name" value="AB_hydrolase_fold"/>
</dbReference>
<evidence type="ECO:0000256" key="3">
    <source>
        <dbReference type="ARBA" id="ARBA00022487"/>
    </source>
</evidence>
<evidence type="ECO:0000256" key="2">
    <source>
        <dbReference type="ARBA" id="ARBA00020672"/>
    </source>
</evidence>
<dbReference type="OMA" id="VMVCHHG"/>
<dbReference type="GO" id="GO:0051723">
    <property type="term" value="F:protein methylesterase activity"/>
    <property type="evidence" value="ECO:0007669"/>
    <property type="project" value="UniProtKB-EC"/>
</dbReference>
<name>A0A1G4M6K5_LACFM</name>
<evidence type="ECO:0000256" key="7">
    <source>
        <dbReference type="PIRSR" id="PIRSR022950-1"/>
    </source>
</evidence>
<evidence type="ECO:0000313" key="9">
    <source>
        <dbReference type="EMBL" id="SCV99467.1"/>
    </source>
</evidence>
<evidence type="ECO:0000256" key="5">
    <source>
        <dbReference type="ARBA" id="ARBA00049203"/>
    </source>
</evidence>
<proteinExistence type="inferred from homology"/>
<dbReference type="EMBL" id="LT598487">
    <property type="protein sequence ID" value="SCV99467.1"/>
    <property type="molecule type" value="Genomic_DNA"/>
</dbReference>
<keyword evidence="10" id="KW-1185">Reference proteome</keyword>
<feature type="domain" description="AB hydrolase-1" evidence="8">
    <location>
        <begin position="81"/>
        <end position="331"/>
    </location>
</feature>
<feature type="active site" evidence="7">
    <location>
        <position position="200"/>
    </location>
</feature>
<evidence type="ECO:0000313" key="10">
    <source>
        <dbReference type="Proteomes" id="UP000190831"/>
    </source>
</evidence>
<dbReference type="PANTHER" id="PTHR14189">
    <property type="entry name" value="PROTEIN PHOSPHATASE METHYLESTERASE-1 RELATED"/>
    <property type="match status" value="1"/>
</dbReference>
<dbReference type="OrthoDB" id="194865at2759"/>
<organism evidence="9 10">
    <name type="scientific">Lachancea fermentati</name>
    <name type="common">Zygosaccharomyces fermentati</name>
    <dbReference type="NCBI Taxonomy" id="4955"/>
    <lineage>
        <taxon>Eukaryota</taxon>
        <taxon>Fungi</taxon>
        <taxon>Dikarya</taxon>
        <taxon>Ascomycota</taxon>
        <taxon>Saccharomycotina</taxon>
        <taxon>Saccharomycetes</taxon>
        <taxon>Saccharomycetales</taxon>
        <taxon>Saccharomycetaceae</taxon>
        <taxon>Lachancea</taxon>
    </lineage>
</organism>
<dbReference type="InterPro" id="IPR016812">
    <property type="entry name" value="PPase_methylesterase_euk"/>
</dbReference>
<evidence type="ECO:0000256" key="1">
    <source>
        <dbReference type="ARBA" id="ARBA00008645"/>
    </source>
</evidence>
<comment type="similarity">
    <text evidence="1 6">Belongs to the AB hydrolase superfamily.</text>
</comment>
<dbReference type="Gene3D" id="3.40.50.1820">
    <property type="entry name" value="alpha/beta hydrolase"/>
    <property type="match status" value="1"/>
</dbReference>
<comment type="catalytic activity">
    <reaction evidence="5">
        <text>[phosphatase 2A protein]-C-terminal L-leucine methyl ester + H2O = [phosphatase 2A protein]-C-terminal L-leucine + methanol + H(+)</text>
        <dbReference type="Rhea" id="RHEA:48548"/>
        <dbReference type="Rhea" id="RHEA-COMP:12134"/>
        <dbReference type="Rhea" id="RHEA-COMP:12135"/>
        <dbReference type="ChEBI" id="CHEBI:15377"/>
        <dbReference type="ChEBI" id="CHEBI:15378"/>
        <dbReference type="ChEBI" id="CHEBI:17790"/>
        <dbReference type="ChEBI" id="CHEBI:90516"/>
        <dbReference type="ChEBI" id="CHEBI:90517"/>
        <dbReference type="EC" id="3.1.1.89"/>
    </reaction>
</comment>
<dbReference type="STRING" id="4955.A0A1G4M6K5"/>
<dbReference type="EC" id="3.1.1.-" evidence="6"/>
<sequence>MSDDLRKQMLERFLHAQRILEPDAPDLRGKPTQPPPPLQLPEWKDYFACNETVELPARSFRFNTYYTVPSRAAVAAARTVPVFVFHHGAGSSALTFAPLARELSARLDGVCGVFAFDARGHGDSRPLPPCETVDYALDAFVGDFHALLDRFLASQLASLPREKISLLLVGHSLGGSICSSLFARLAPPTRERVVGLAMFDIVEEAAVLALDKVDTFLASTPNSFRSMPEAVDWHVQHGLSKTRSSAAIAIPALFRQASSGEVVRKTDLQIFRPFWNTWFTGLSQRFVSLSTSKLLVLAGNDNLDRQLIIGQMQGKFQLVVFQMSGHFIQEDYPAKTALTLIDFWRRNDSKTVVIKTNWKKHDA</sequence>
<dbReference type="Proteomes" id="UP000190831">
    <property type="component" value="Chromosome A"/>
</dbReference>
<accession>A0A1G4M6K5</accession>
<comment type="function">
    <text evidence="6">Demethylates proteins that have been reversibly carboxymethylated.</text>
</comment>
<dbReference type="InterPro" id="IPR000073">
    <property type="entry name" value="AB_hydrolase_1"/>
</dbReference>
<dbReference type="PANTHER" id="PTHR14189:SF0">
    <property type="entry name" value="PROTEIN PHOSPHATASE METHYLESTERASE 1"/>
    <property type="match status" value="1"/>
</dbReference>
<gene>
    <name evidence="9" type="ORF">LAFE_0A03796G</name>
</gene>
<reference evidence="9 10" key="1">
    <citation type="submission" date="2016-03" db="EMBL/GenBank/DDBJ databases">
        <authorList>
            <person name="Devillers H."/>
        </authorList>
    </citation>
    <scope>NUCLEOTIDE SEQUENCE [LARGE SCALE GENOMIC DNA]</scope>
    <source>
        <strain evidence="9">CBS 6772</strain>
    </source>
</reference>
<dbReference type="PIRSF" id="PIRSF022950">
    <property type="entry name" value="PPase_methylesterase_euk"/>
    <property type="match status" value="1"/>
</dbReference>